<dbReference type="STRING" id="1703779.AMJ83_01475"/>
<comment type="similarity">
    <text evidence="1">Belongs to the protease inhibitor I39 (alpha-2-macroglobulin) family. Bacterial alpha-2-macroglobulin subfamily.</text>
</comment>
<dbReference type="Gene3D" id="1.50.10.20">
    <property type="match status" value="1"/>
</dbReference>
<dbReference type="EMBL" id="LJUJ01000001">
    <property type="protein sequence ID" value="KPK64866.1"/>
    <property type="molecule type" value="Genomic_DNA"/>
</dbReference>
<dbReference type="InterPro" id="IPR001599">
    <property type="entry name" value="Macroglobln_a2"/>
</dbReference>
<evidence type="ECO:0000259" key="2">
    <source>
        <dbReference type="SMART" id="SM01359"/>
    </source>
</evidence>
<dbReference type="InterPro" id="IPR021868">
    <property type="entry name" value="Alpha_2_Macroglob_MG3"/>
</dbReference>
<dbReference type="SMART" id="SM01359">
    <property type="entry name" value="A2M_N_2"/>
    <property type="match status" value="1"/>
</dbReference>
<gene>
    <name evidence="4" type="ORF">AMJ83_01475</name>
</gene>
<proteinExistence type="inferred from homology"/>
<dbReference type="InterPro" id="IPR011625">
    <property type="entry name" value="A2M_N_BRD"/>
</dbReference>
<dbReference type="Proteomes" id="UP000051373">
    <property type="component" value="Unassembled WGS sequence"/>
</dbReference>
<evidence type="ECO:0000259" key="3">
    <source>
        <dbReference type="SMART" id="SM01360"/>
    </source>
</evidence>
<dbReference type="InterPro" id="IPR051802">
    <property type="entry name" value="YfhM-like"/>
</dbReference>
<name>A0A0S8FXF3_UNCW3</name>
<dbReference type="Gene3D" id="2.60.40.1930">
    <property type="match status" value="1"/>
</dbReference>
<dbReference type="Pfam" id="PF00207">
    <property type="entry name" value="A2M"/>
    <property type="match status" value="1"/>
</dbReference>
<dbReference type="PANTHER" id="PTHR40094">
    <property type="entry name" value="ALPHA-2-MACROGLOBULIN HOMOLOG"/>
    <property type="match status" value="1"/>
</dbReference>
<accession>A0A0S8FXF3</accession>
<sequence>MNKSIIKAIFVCMALLCAFCGRKEAKVDIITERMLATQDTIPLEITHISPIGKTEGYQETFKILIGFNQPMVPLQEIRRAVSSGPLMIKPTIDGTYQWLGTRTLAFIPSDTIQPGTVFEVKLFKKRIRSLTGMILHADTTWTFESVRPRLVSSLPYQGAQFIDLKSRIYLRFNIEMSPERIGDKIKIYYTEGMPSKVWCGTVRSKSPRFRGEIRFSARHLRDEEKSDYPLKDWENNKTLVLTPKNRLPVESQIEVFLYPGLLARQGNLGFDQEEALRFNTYNNFALLSHSSQIPGEQALRLCFSNDVVMKELMGKISIEPGVEIPLEYMEDEWSTSDVHLYLPFEPNKKYDVRISKSLRDIYGSPLDQDYRFVLEVGDYTPHVDMPTGISIVESKSDLRFPVNAVNVDSVYLQLARLNIDEAVPFLNTRDLFYSQRKYNPSSAQFFGVHRYFHINTFSTLRNQQTLVPIELKDILGTEQTGLVFIQLDHLGQTRHSRDYRYLKAFLDVGDIGVTWKYSPENNLIWTTSLNDAKPIKNAKVQIRNKNNRIFWEGRTDAAGFCESPGWAELGGVRTKTTYEYEDEYEMYEYEAYDEPDLWLTIRTDNDQAILSNQWSFGIDPWRFNIAYNWYVTPEEYEAYIFTEKGLYRSGETVRVKGLLREKKKGQWELPDVRYVYFTVRNSRGEVILVDTLRINTYGAFHQNIPLDSDAPTGVYSINATLLGKARTFYETFRVEAYRPAEFEVKVSAQKDTFIAEETFKGLIEGRYLFGMPMKDAGVTWSLRRSYHYLSFHRHAGYRFGEYIEGSEGELLSSGRGKLNQNGEYPVSVRLSKDDIYAPSLIHFEGIVTAPNMTTVAKEQNWLVLNANYLIGLKTSKYLYVLGDTVDLNAITVNPAGNVIDNKQMKIEVFKTEWKSIKKARLGGRYEWISERVETKVSEQNLKSRQGSTIVRIAPESPGYYYVRAHGMDNRRRKTATRTYFYVAGHGYAGWEMRDDDIIELVADKDNYDVGDTARILVKSPYDSAQCLVTLERELVMGKFTKQLQGNADYLEVPIKSIYLPNIYVCVTLLRGRVKGLTWDDNAKQDMGKPQFKIGYLNLNINADEKRLRVKASPDRLEYRPRDSVTISLEVSDHKNRGVANSEVTLFVVDLGVLNLIDFRTPDPFRHFYGSRPLSVRTIESRVNILGERSYGEKGEERGGGGAFSEGVSYREKFIATAFYRADIVTNKQGRGKVIFELPDNLTKFKIMAVAQTKMSQFGKAESTLAVNLPFLMTPSTPRFARVGDEFNAGVVLHNRTDRKERAYVQCSVTGMERFDEANKEVVLPANSSKEVMYRFNAEKQGEVALEFKSRMGKETDALRLRISVVQPPLFEAVATFSSTEDSSVEALVVPSEIHESMGGFDVALSSTVLAGMERGVEFLWDYPYLCLEQQMSKILPLIVGEELINQFGLAQVTGKALRDTVQSILNNASEYQKSAGGYVYFKESDYPCAYLSAYTMYVQYRAKKAGYNIDKETIKNGIGYLQRVLRWQDVDWTYPYDDYARLTTKAFCLYSLALWGEYEHAYTARLFERRDQLSIFGKTLLLKAGRLIGLGNTFESTLRADLMNKIKVSPTSAHFEENVGGGWTFPSPAKVTAFVAQTLIELDIHFPFADQTARWLVQERSKKTKPTTHENAFVFDAFVTYYNRYEGKEPDFVATVLLGGEELLRKPFKGRTNAKPEKLHIAFDQIARDTLLPVTIKKQGTGRVYYTLRMSYALMEKPYPFDRGFYVWKDIFTLDGKPAKKFKRGEVYKVVVHVVTPETRFFAVVDDPLPAGFVPIQTSFATESREIREHHRTARGEERGHWWGSFDHEEYYDDRILLFAQQLFPGEHTKVYFVRAASPGRFLNPITKAEEMYAPEVFGSSIQRYITID</sequence>
<evidence type="ECO:0000313" key="4">
    <source>
        <dbReference type="EMBL" id="KPK64866.1"/>
    </source>
</evidence>
<dbReference type="PANTHER" id="PTHR40094:SF1">
    <property type="entry name" value="UBIQUITIN DOMAIN-CONTAINING PROTEIN"/>
    <property type="match status" value="1"/>
</dbReference>
<dbReference type="GO" id="GO:0004866">
    <property type="term" value="F:endopeptidase inhibitor activity"/>
    <property type="evidence" value="ECO:0007669"/>
    <property type="project" value="InterPro"/>
</dbReference>
<reference evidence="4 5" key="1">
    <citation type="journal article" date="2015" name="Microbiome">
        <title>Genomic resolution of linkages in carbon, nitrogen, and sulfur cycling among widespread estuary sediment bacteria.</title>
        <authorList>
            <person name="Baker B.J."/>
            <person name="Lazar C.S."/>
            <person name="Teske A.P."/>
            <person name="Dick G.J."/>
        </authorList>
    </citation>
    <scope>NUCLEOTIDE SEQUENCE [LARGE SCALE GENOMIC DNA]</scope>
    <source>
        <strain evidence="4">SM23_42</strain>
    </source>
</reference>
<dbReference type="Pfam" id="PF07703">
    <property type="entry name" value="A2M_BRD"/>
    <property type="match status" value="1"/>
</dbReference>
<protein>
    <recommendedName>
        <fullName evidence="6">Alpha-2-macroglobulin domain-containing protein</fullName>
    </recommendedName>
</protein>
<dbReference type="Pfam" id="PF17973">
    <property type="entry name" value="bMG10"/>
    <property type="match status" value="1"/>
</dbReference>
<evidence type="ECO:0008006" key="6">
    <source>
        <dbReference type="Google" id="ProtNLM"/>
    </source>
</evidence>
<evidence type="ECO:0000313" key="5">
    <source>
        <dbReference type="Proteomes" id="UP000051373"/>
    </source>
</evidence>
<dbReference type="Pfam" id="PF11974">
    <property type="entry name" value="bMG3"/>
    <property type="match status" value="1"/>
</dbReference>
<dbReference type="SMART" id="SM01360">
    <property type="entry name" value="A2M"/>
    <property type="match status" value="1"/>
</dbReference>
<evidence type="ECO:0000256" key="1">
    <source>
        <dbReference type="ARBA" id="ARBA00010556"/>
    </source>
</evidence>
<comment type="caution">
    <text evidence="4">The sequence shown here is derived from an EMBL/GenBank/DDBJ whole genome shotgun (WGS) entry which is preliminary data.</text>
</comment>
<dbReference type="Pfam" id="PF01835">
    <property type="entry name" value="MG2"/>
    <property type="match status" value="1"/>
</dbReference>
<feature type="domain" description="Alpha-2-macroglobulin" evidence="3">
    <location>
        <begin position="1216"/>
        <end position="1306"/>
    </location>
</feature>
<dbReference type="Gene3D" id="2.60.40.3710">
    <property type="match status" value="1"/>
</dbReference>
<dbReference type="InterPro" id="IPR041246">
    <property type="entry name" value="Bact_MG10"/>
</dbReference>
<dbReference type="InterPro" id="IPR002890">
    <property type="entry name" value="MG2"/>
</dbReference>
<feature type="domain" description="Alpha-2-macroglobulin bait region" evidence="2">
    <location>
        <begin position="998"/>
        <end position="1155"/>
    </location>
</feature>
<dbReference type="InterPro" id="IPR008930">
    <property type="entry name" value="Terpenoid_cyclase/PrenylTrfase"/>
</dbReference>
<organism evidence="4 5">
    <name type="scientific">candidate division WOR_3 bacterium SM23_42</name>
    <dbReference type="NCBI Taxonomy" id="1703779"/>
    <lineage>
        <taxon>Bacteria</taxon>
        <taxon>Bacteria division WOR-3</taxon>
    </lineage>
</organism>
<dbReference type="SUPFAM" id="SSF48239">
    <property type="entry name" value="Terpenoid cyclases/Protein prenyltransferases"/>
    <property type="match status" value="1"/>
</dbReference>